<proteinExistence type="predicted"/>
<feature type="transmembrane region" description="Helical" evidence="1">
    <location>
        <begin position="6"/>
        <end position="30"/>
    </location>
</feature>
<feature type="transmembrane region" description="Helical" evidence="1">
    <location>
        <begin position="88"/>
        <end position="109"/>
    </location>
</feature>
<keyword evidence="1" id="KW-0812">Transmembrane</keyword>
<dbReference type="RefSeq" id="WP_089283207.1">
    <property type="nucleotide sequence ID" value="NZ_FZOJ01000011.1"/>
</dbReference>
<keyword evidence="1" id="KW-1133">Transmembrane helix</keyword>
<reference evidence="3" key="1">
    <citation type="submission" date="2017-06" db="EMBL/GenBank/DDBJ databases">
        <authorList>
            <person name="Varghese N."/>
            <person name="Submissions S."/>
        </authorList>
    </citation>
    <scope>NUCLEOTIDE SEQUENCE [LARGE SCALE GENOMIC DNA]</scope>
    <source>
        <strain evidence="3">SCA</strain>
    </source>
</reference>
<feature type="transmembrane region" description="Helical" evidence="1">
    <location>
        <begin position="121"/>
        <end position="141"/>
    </location>
</feature>
<dbReference type="OrthoDB" id="1953171at2"/>
<evidence type="ECO:0000313" key="3">
    <source>
        <dbReference type="Proteomes" id="UP000198304"/>
    </source>
</evidence>
<protein>
    <submittedName>
        <fullName evidence="2">Uncharacterized protein</fullName>
    </submittedName>
</protein>
<gene>
    <name evidence="2" type="ORF">SAMN05446037_101128</name>
</gene>
<evidence type="ECO:0000256" key="1">
    <source>
        <dbReference type="SAM" id="Phobius"/>
    </source>
</evidence>
<keyword evidence="1" id="KW-0472">Membrane</keyword>
<sequence length="164" mass="18817">MDTMPIKAVILNAMPEAVLLIYLGLILIGIRPDKKRVFIAGVIQGMMCYYIRKNYDFGIHIFMQYLSFVLMTCLIVKIPILAAVISNFVTFILAVLLESFIGLMIPYIIGMSMGEMMSREWLRVIWFSPYLFVIAGITYLADKYKFTLEQEIKILQKINGKIKG</sequence>
<dbReference type="AlphaFoldDB" id="A0A239ETB4"/>
<keyword evidence="3" id="KW-1185">Reference proteome</keyword>
<dbReference type="Proteomes" id="UP000198304">
    <property type="component" value="Unassembled WGS sequence"/>
</dbReference>
<feature type="transmembrane region" description="Helical" evidence="1">
    <location>
        <begin position="58"/>
        <end position="76"/>
    </location>
</feature>
<accession>A0A239ETB4</accession>
<evidence type="ECO:0000313" key="2">
    <source>
        <dbReference type="EMBL" id="SNS48000.1"/>
    </source>
</evidence>
<organism evidence="2 3">
    <name type="scientific">Anaerovirgula multivorans</name>
    <dbReference type="NCBI Taxonomy" id="312168"/>
    <lineage>
        <taxon>Bacteria</taxon>
        <taxon>Bacillati</taxon>
        <taxon>Bacillota</taxon>
        <taxon>Clostridia</taxon>
        <taxon>Peptostreptococcales</taxon>
        <taxon>Natronincolaceae</taxon>
        <taxon>Anaerovirgula</taxon>
    </lineage>
</organism>
<name>A0A239ETB4_9FIRM</name>
<dbReference type="EMBL" id="FZOJ01000011">
    <property type="protein sequence ID" value="SNS48000.1"/>
    <property type="molecule type" value="Genomic_DNA"/>
</dbReference>